<reference evidence="1" key="1">
    <citation type="submission" date="2021-06" db="EMBL/GenBank/DDBJ databases">
        <authorList>
            <person name="Kallberg Y."/>
            <person name="Tangrot J."/>
            <person name="Rosling A."/>
        </authorList>
    </citation>
    <scope>NUCLEOTIDE SEQUENCE</scope>
    <source>
        <strain evidence="1">BR232B</strain>
    </source>
</reference>
<sequence>MSFIKKLKNQYEVWKITKYTRRRSAMTPEFEQKDTGFYEKNYVNGVYLHTAAPRYSFSLFPFTRLMDITLFIN</sequence>
<dbReference type="EMBL" id="CAJVPI010000193">
    <property type="protein sequence ID" value="CAG8498154.1"/>
    <property type="molecule type" value="Genomic_DNA"/>
</dbReference>
<proteinExistence type="predicted"/>
<gene>
    <name evidence="1" type="ORF">PBRASI_LOCUS2463</name>
</gene>
<evidence type="ECO:0000313" key="1">
    <source>
        <dbReference type="EMBL" id="CAG8498154.1"/>
    </source>
</evidence>
<dbReference type="Proteomes" id="UP000789739">
    <property type="component" value="Unassembled WGS sequence"/>
</dbReference>
<name>A0A9N9EXX3_9GLOM</name>
<evidence type="ECO:0000313" key="2">
    <source>
        <dbReference type="Proteomes" id="UP000789739"/>
    </source>
</evidence>
<dbReference type="OrthoDB" id="2271250at2759"/>
<keyword evidence="2" id="KW-1185">Reference proteome</keyword>
<dbReference type="AlphaFoldDB" id="A0A9N9EXX3"/>
<accession>A0A9N9EXX3</accession>
<comment type="caution">
    <text evidence="1">The sequence shown here is derived from an EMBL/GenBank/DDBJ whole genome shotgun (WGS) entry which is preliminary data.</text>
</comment>
<organism evidence="1 2">
    <name type="scientific">Paraglomus brasilianum</name>
    <dbReference type="NCBI Taxonomy" id="144538"/>
    <lineage>
        <taxon>Eukaryota</taxon>
        <taxon>Fungi</taxon>
        <taxon>Fungi incertae sedis</taxon>
        <taxon>Mucoromycota</taxon>
        <taxon>Glomeromycotina</taxon>
        <taxon>Glomeromycetes</taxon>
        <taxon>Paraglomerales</taxon>
        <taxon>Paraglomeraceae</taxon>
        <taxon>Paraglomus</taxon>
    </lineage>
</organism>
<protein>
    <submittedName>
        <fullName evidence="1">8598_t:CDS:1</fullName>
    </submittedName>
</protein>